<keyword evidence="6" id="KW-1185">Reference proteome</keyword>
<evidence type="ECO:0000259" key="4">
    <source>
        <dbReference type="Pfam" id="PF02309"/>
    </source>
</evidence>
<name>A0A4S8I3R6_MUSBA</name>
<comment type="subcellular location">
    <subcellularLocation>
        <location evidence="3">Nucleus</location>
    </subcellularLocation>
</comment>
<dbReference type="Gene3D" id="3.10.20.90">
    <property type="entry name" value="Phosphatidylinositol 3-kinase Catalytic Subunit, Chain A, domain 1"/>
    <property type="match status" value="1"/>
</dbReference>
<comment type="function">
    <text evidence="1 3">Aux/IAA proteins are short-lived transcriptional factors that function as repressors of early auxin response genes at low auxin concentrations.</text>
</comment>
<gene>
    <name evidence="5" type="ORF">C4D60_Mb00t19280</name>
</gene>
<accession>A0A4S8I3R6</accession>
<dbReference type="GO" id="GO:0005634">
    <property type="term" value="C:nucleus"/>
    <property type="evidence" value="ECO:0007669"/>
    <property type="project" value="UniProtKB-SubCell"/>
</dbReference>
<evidence type="ECO:0000313" key="6">
    <source>
        <dbReference type="Proteomes" id="UP000317650"/>
    </source>
</evidence>
<keyword evidence="3" id="KW-0678">Repressor</keyword>
<keyword evidence="3" id="KW-0927">Auxin signaling pathway</keyword>
<evidence type="ECO:0000256" key="2">
    <source>
        <dbReference type="ARBA" id="ARBA00011726"/>
    </source>
</evidence>
<keyword evidence="3" id="KW-0804">Transcription</keyword>
<evidence type="ECO:0000256" key="1">
    <source>
        <dbReference type="ARBA" id="ARBA00002159"/>
    </source>
</evidence>
<evidence type="ECO:0000256" key="3">
    <source>
        <dbReference type="RuleBase" id="RU004549"/>
    </source>
</evidence>
<protein>
    <recommendedName>
        <fullName evidence="3">Auxin-responsive protein</fullName>
    </recommendedName>
</protein>
<dbReference type="PANTHER" id="PTHR31734:SF34">
    <property type="entry name" value="AUXIN-RESPONSIVE PROTEIN IAA15"/>
    <property type="match status" value="1"/>
</dbReference>
<reference evidence="5 6" key="1">
    <citation type="journal article" date="2019" name="Nat. Plants">
        <title>Genome sequencing of Musa balbisiana reveals subgenome evolution and function divergence in polyploid bananas.</title>
        <authorList>
            <person name="Yao X."/>
        </authorList>
    </citation>
    <scope>NUCLEOTIDE SEQUENCE [LARGE SCALE GENOMIC DNA]</scope>
    <source>
        <strain evidence="6">cv. DH-PKW</strain>
        <tissue evidence="5">Leaves</tissue>
    </source>
</reference>
<comment type="caution">
    <text evidence="5">The sequence shown here is derived from an EMBL/GenBank/DDBJ whole genome shotgun (WGS) entry which is preliminary data.</text>
</comment>
<dbReference type="EMBL" id="PYDT01001241">
    <property type="protein sequence ID" value="THU42537.1"/>
    <property type="molecule type" value="Genomic_DNA"/>
</dbReference>
<dbReference type="AlphaFoldDB" id="A0A4S8I3R6"/>
<evidence type="ECO:0000313" key="5">
    <source>
        <dbReference type="EMBL" id="THU42537.1"/>
    </source>
</evidence>
<dbReference type="GO" id="GO:0009734">
    <property type="term" value="P:auxin-activated signaling pathway"/>
    <property type="evidence" value="ECO:0007669"/>
    <property type="project" value="UniProtKB-UniRule"/>
</dbReference>
<keyword evidence="3" id="KW-0805">Transcription regulation</keyword>
<dbReference type="STRING" id="52838.A0A4S8I3R6"/>
<feature type="domain" description="AUX/IAA" evidence="4">
    <location>
        <begin position="44"/>
        <end position="117"/>
    </location>
</feature>
<organism evidence="5 6">
    <name type="scientific">Musa balbisiana</name>
    <name type="common">Banana</name>
    <dbReference type="NCBI Taxonomy" id="52838"/>
    <lineage>
        <taxon>Eukaryota</taxon>
        <taxon>Viridiplantae</taxon>
        <taxon>Streptophyta</taxon>
        <taxon>Embryophyta</taxon>
        <taxon>Tracheophyta</taxon>
        <taxon>Spermatophyta</taxon>
        <taxon>Magnoliopsida</taxon>
        <taxon>Liliopsida</taxon>
        <taxon>Zingiberales</taxon>
        <taxon>Musaceae</taxon>
        <taxon>Musa</taxon>
    </lineage>
</organism>
<sequence length="126" mass="14103">MEEELRGVARSLAAATSDGLKLAPAVQCCLPGWNGAPRQKAPPRSFRLSLWAPRLLGREKNPAAKKASVVGWPHEVVRKNTMRSRTFVKVAVDGTPYLRKVDWRNYGGYQELLTAIRTCSLLLHHR</sequence>
<dbReference type="PANTHER" id="PTHR31734">
    <property type="entry name" value="AUXIN-RESPONSIVE PROTEIN IAA17"/>
    <property type="match status" value="1"/>
</dbReference>
<dbReference type="Proteomes" id="UP000317650">
    <property type="component" value="Unassembled WGS sequence"/>
</dbReference>
<dbReference type="InterPro" id="IPR033389">
    <property type="entry name" value="AUX/IAA_dom"/>
</dbReference>
<proteinExistence type="inferred from homology"/>
<comment type="similarity">
    <text evidence="3">Belongs to the Aux/IAA family.</text>
</comment>
<dbReference type="GO" id="GO:0006355">
    <property type="term" value="P:regulation of DNA-templated transcription"/>
    <property type="evidence" value="ECO:0007669"/>
    <property type="project" value="InterPro"/>
</dbReference>
<dbReference type="Pfam" id="PF02309">
    <property type="entry name" value="AUX_IAA"/>
    <property type="match status" value="1"/>
</dbReference>
<dbReference type="InterPro" id="IPR003311">
    <property type="entry name" value="AUX_IAA"/>
</dbReference>
<keyword evidence="3" id="KW-0539">Nucleus</keyword>
<comment type="subunit">
    <text evidence="2 3">Homodimers and heterodimers.</text>
</comment>